<dbReference type="Pfam" id="PF04545">
    <property type="entry name" value="Sigma70_r4"/>
    <property type="match status" value="1"/>
</dbReference>
<evidence type="ECO:0000313" key="2">
    <source>
        <dbReference type="EMBL" id="CAB4220749.1"/>
    </source>
</evidence>
<dbReference type="PRINTS" id="PR00046">
    <property type="entry name" value="SIGMA70FCT"/>
</dbReference>
<reference evidence="2" key="1">
    <citation type="submission" date="2020-05" db="EMBL/GenBank/DDBJ databases">
        <authorList>
            <person name="Chiriac C."/>
            <person name="Salcher M."/>
            <person name="Ghai R."/>
            <person name="Kavagutti S V."/>
        </authorList>
    </citation>
    <scope>NUCLEOTIDE SEQUENCE</scope>
</reference>
<dbReference type="GO" id="GO:0006352">
    <property type="term" value="P:DNA-templated transcription initiation"/>
    <property type="evidence" value="ECO:0007669"/>
    <property type="project" value="InterPro"/>
</dbReference>
<accession>A0A6J5SZS4</accession>
<feature type="domain" description="RNA polymerase sigma-70" evidence="1">
    <location>
        <begin position="195"/>
        <end position="221"/>
    </location>
</feature>
<dbReference type="Gene3D" id="1.10.10.10">
    <property type="entry name" value="Winged helix-like DNA-binding domain superfamily/Winged helix DNA-binding domain"/>
    <property type="match status" value="1"/>
</dbReference>
<dbReference type="GO" id="GO:0003700">
    <property type="term" value="F:DNA-binding transcription factor activity"/>
    <property type="evidence" value="ECO:0007669"/>
    <property type="project" value="InterPro"/>
</dbReference>
<organism evidence="2">
    <name type="scientific">uncultured Caudovirales phage</name>
    <dbReference type="NCBI Taxonomy" id="2100421"/>
    <lineage>
        <taxon>Viruses</taxon>
        <taxon>Duplodnaviria</taxon>
        <taxon>Heunggongvirae</taxon>
        <taxon>Uroviricota</taxon>
        <taxon>Caudoviricetes</taxon>
        <taxon>Peduoviridae</taxon>
        <taxon>Maltschvirus</taxon>
        <taxon>Maltschvirus maltsch</taxon>
    </lineage>
</organism>
<dbReference type="InterPro" id="IPR013324">
    <property type="entry name" value="RNA_pol_sigma_r3/r4-like"/>
</dbReference>
<name>A0A6J5SZS4_9CAUD</name>
<evidence type="ECO:0000259" key="1">
    <source>
        <dbReference type="PROSITE" id="PS00716"/>
    </source>
</evidence>
<dbReference type="EMBL" id="LR797503">
    <property type="protein sequence ID" value="CAB4220749.1"/>
    <property type="molecule type" value="Genomic_DNA"/>
</dbReference>
<dbReference type="InterPro" id="IPR036388">
    <property type="entry name" value="WH-like_DNA-bd_sf"/>
</dbReference>
<sequence length="575" mass="64316">MRATEFILNESAGVRLGDLAAVGTNMPDADFWIVRKGSEKAVGKPIKEFEPQRIGVKVIRTDVIDANYLYYLIVHLHSKGYFAQRANGVTNLVNIRVADVSGISFAQNITEGNPNQQIALYNPNGKTYQGSYNKMPTLDPKDPGHQSNGYRIDPNKSYETDFDKEDLKRVISRGMSSLTDSDKHILELRFWDDLTYNEIAAKLGIPSQQVKNLEALALRKLKDPKISNTLRPYSWLQGMAEATGDEQFDSIMGRLASGAAARQGVDRLSTSLAARTGSNPEAALANWGQEFIKWLEKICRNIAKQGVDKFSKFEKLGNSDDGGETMAHWLIEVAKQSNTSGITLADIQEFSSEFNSHGMWAWQQFPIAWSQSEWQDYKDQWTGPDGYIANLGQGVEEGLNEFAMSDGDDGEDPTDNYPCYDCGSTIFLHHTKLCDLAEPNAKHDLPARPGSQHWTGEVPKGLHPIPGLQEGVAENRLGTLHLGPLTIEIDDHALDRARQRGIDPYAVDRILKKLTTRLDKLEKIELGERFWVYDVTSNIALGIRRLNNNRYYLKTMIGTQPQLMPGISKIITLKL</sequence>
<protein>
    <submittedName>
        <fullName evidence="2">RNA polymerase sigma-70 like domain</fullName>
    </submittedName>
</protein>
<dbReference type="SUPFAM" id="SSF88659">
    <property type="entry name" value="Sigma3 and sigma4 domains of RNA polymerase sigma factors"/>
    <property type="match status" value="1"/>
</dbReference>
<dbReference type="InterPro" id="IPR014284">
    <property type="entry name" value="RNA_pol_sigma-70_dom"/>
</dbReference>
<proteinExistence type="predicted"/>
<gene>
    <name evidence="2" type="ORF">UFOVP1636_38</name>
</gene>
<dbReference type="PROSITE" id="PS00716">
    <property type="entry name" value="SIGMA70_2"/>
    <property type="match status" value="1"/>
</dbReference>
<dbReference type="InterPro" id="IPR000943">
    <property type="entry name" value="RNA_pol_sigma70"/>
</dbReference>
<dbReference type="CDD" id="cd06171">
    <property type="entry name" value="Sigma70_r4"/>
    <property type="match status" value="1"/>
</dbReference>
<dbReference type="InterPro" id="IPR007630">
    <property type="entry name" value="RNA_pol_sigma70_r4"/>
</dbReference>
<dbReference type="NCBIfam" id="TIGR02937">
    <property type="entry name" value="sigma70-ECF"/>
    <property type="match status" value="1"/>
</dbReference>